<evidence type="ECO:0000256" key="16">
    <source>
        <dbReference type="SAM" id="SignalP"/>
    </source>
</evidence>
<evidence type="ECO:0000256" key="4">
    <source>
        <dbReference type="ARBA" id="ARBA00022723"/>
    </source>
</evidence>
<evidence type="ECO:0000256" key="2">
    <source>
        <dbReference type="ARBA" id="ARBA00004613"/>
    </source>
</evidence>
<dbReference type="GO" id="GO:0046872">
    <property type="term" value="F:metal ion binding"/>
    <property type="evidence" value="ECO:0007669"/>
    <property type="project" value="UniProtKB-KW"/>
</dbReference>
<dbReference type="PANTHER" id="PTHR33353:SF34">
    <property type="entry name" value="ENDO-BETA-1,4-GLUCANASE D"/>
    <property type="match status" value="1"/>
</dbReference>
<dbReference type="EC" id="1.14.99.56" evidence="15"/>
<evidence type="ECO:0000256" key="1">
    <source>
        <dbReference type="ARBA" id="ARBA00001973"/>
    </source>
</evidence>
<keyword evidence="9" id="KW-0503">Monooxygenase</keyword>
<evidence type="ECO:0000256" key="12">
    <source>
        <dbReference type="ARBA" id="ARBA00023326"/>
    </source>
</evidence>
<keyword evidence="19" id="KW-1185">Reference proteome</keyword>
<feature type="chain" id="PRO_5041981110" description="lytic cellulose monooxygenase (C4-dehydrogenating)" evidence="16">
    <location>
        <begin position="21"/>
        <end position="252"/>
    </location>
</feature>
<evidence type="ECO:0000259" key="17">
    <source>
        <dbReference type="Pfam" id="PF03443"/>
    </source>
</evidence>
<sequence length="252" mass="27289">MRSAKVAFLAAIAFAAEALGHGYVYRITADNTVYPGYDLYIDPYYSPKLPRIAYGVGSTGPIFDLTSPNIACNTPHSPIPSAIAEVRASSTVTFHWTRWLYSHKGPISAWMAPYDGTTNKVNVNQLKFFKIGEEAVDSKANIKPGNYVVRHEVTSNGTVTPASVTFPGGYKKDEPGFKYDIFNTTVPPLPYPFVGPAVYVPSSSFPPLTPKERVVVSPTGQGEAADKTYLDYQEKVLTAQSATTESFDAAGG</sequence>
<evidence type="ECO:0000256" key="8">
    <source>
        <dbReference type="ARBA" id="ARBA00023008"/>
    </source>
</evidence>
<proteinExistence type="inferred from homology"/>
<evidence type="ECO:0000256" key="7">
    <source>
        <dbReference type="ARBA" id="ARBA00023002"/>
    </source>
</evidence>
<accession>A0AAE0IKC6</accession>
<comment type="caution">
    <text evidence="18">The sequence shown here is derived from an EMBL/GenBank/DDBJ whole genome shotgun (WGS) entry which is preliminary data.</text>
</comment>
<evidence type="ECO:0000256" key="3">
    <source>
        <dbReference type="ARBA" id="ARBA00022525"/>
    </source>
</evidence>
<comment type="cofactor">
    <cofactor evidence="1">
        <name>Cu(2+)</name>
        <dbReference type="ChEBI" id="CHEBI:29036"/>
    </cofactor>
</comment>
<evidence type="ECO:0000313" key="18">
    <source>
        <dbReference type="EMBL" id="KAK3326773.1"/>
    </source>
</evidence>
<keyword evidence="4" id="KW-0479">Metal-binding</keyword>
<dbReference type="PANTHER" id="PTHR33353">
    <property type="entry name" value="PUTATIVE (AFU_ORTHOLOGUE AFUA_1G12560)-RELATED"/>
    <property type="match status" value="1"/>
</dbReference>
<dbReference type="InterPro" id="IPR049892">
    <property type="entry name" value="AA9"/>
</dbReference>
<evidence type="ECO:0000256" key="6">
    <source>
        <dbReference type="ARBA" id="ARBA00023001"/>
    </source>
</evidence>
<organism evidence="18 19">
    <name type="scientific">Apodospora peruviana</name>
    <dbReference type="NCBI Taxonomy" id="516989"/>
    <lineage>
        <taxon>Eukaryota</taxon>
        <taxon>Fungi</taxon>
        <taxon>Dikarya</taxon>
        <taxon>Ascomycota</taxon>
        <taxon>Pezizomycotina</taxon>
        <taxon>Sordariomycetes</taxon>
        <taxon>Sordariomycetidae</taxon>
        <taxon>Sordariales</taxon>
        <taxon>Lasiosphaeriaceae</taxon>
        <taxon>Apodospora</taxon>
    </lineage>
</organism>
<keyword evidence="7" id="KW-0560">Oxidoreductase</keyword>
<keyword evidence="6" id="KW-0136">Cellulose degradation</keyword>
<dbReference type="Pfam" id="PF03443">
    <property type="entry name" value="AA9"/>
    <property type="match status" value="1"/>
</dbReference>
<keyword evidence="18" id="KW-0378">Hydrolase</keyword>
<keyword evidence="3" id="KW-0964">Secreted</keyword>
<dbReference type="GO" id="GO:0004497">
    <property type="term" value="F:monooxygenase activity"/>
    <property type="evidence" value="ECO:0007669"/>
    <property type="project" value="UniProtKB-KW"/>
</dbReference>
<keyword evidence="11" id="KW-0119">Carbohydrate metabolism</keyword>
<keyword evidence="12" id="KW-0624">Polysaccharide degradation</keyword>
<dbReference type="Gene3D" id="2.70.50.70">
    <property type="match status" value="2"/>
</dbReference>
<dbReference type="EMBL" id="JAUEDM010000002">
    <property type="protein sequence ID" value="KAK3326773.1"/>
    <property type="molecule type" value="Genomic_DNA"/>
</dbReference>
<dbReference type="GO" id="GO:0030245">
    <property type="term" value="P:cellulose catabolic process"/>
    <property type="evidence" value="ECO:0007669"/>
    <property type="project" value="UniProtKB-KW"/>
</dbReference>
<keyword evidence="8" id="KW-0186">Copper</keyword>
<evidence type="ECO:0000256" key="10">
    <source>
        <dbReference type="ARBA" id="ARBA00023157"/>
    </source>
</evidence>
<reference evidence="18" key="2">
    <citation type="submission" date="2023-06" db="EMBL/GenBank/DDBJ databases">
        <authorList>
            <consortium name="Lawrence Berkeley National Laboratory"/>
            <person name="Haridas S."/>
            <person name="Hensen N."/>
            <person name="Bonometti L."/>
            <person name="Westerberg I."/>
            <person name="Brannstrom I.O."/>
            <person name="Guillou S."/>
            <person name="Cros-Aarteil S."/>
            <person name="Calhoun S."/>
            <person name="Kuo A."/>
            <person name="Mondo S."/>
            <person name="Pangilinan J."/>
            <person name="Riley R."/>
            <person name="Labutti K."/>
            <person name="Andreopoulos B."/>
            <person name="Lipzen A."/>
            <person name="Chen C."/>
            <person name="Yanf M."/>
            <person name="Daum C."/>
            <person name="Ng V."/>
            <person name="Clum A."/>
            <person name="Steindorff A."/>
            <person name="Ohm R."/>
            <person name="Martin F."/>
            <person name="Silar P."/>
            <person name="Natvig D."/>
            <person name="Lalanne C."/>
            <person name="Gautier V."/>
            <person name="Ament-Velasquez S.L."/>
            <person name="Kruys A."/>
            <person name="Hutchinson M.I."/>
            <person name="Powell A.J."/>
            <person name="Barry K."/>
            <person name="Miller A.N."/>
            <person name="Grigoriev I.V."/>
            <person name="Debuchy R."/>
            <person name="Gladieux P."/>
            <person name="Thoren M.H."/>
            <person name="Johannesson H."/>
        </authorList>
    </citation>
    <scope>NUCLEOTIDE SEQUENCE</scope>
    <source>
        <strain evidence="18">CBS 118394</strain>
    </source>
</reference>
<feature type="domain" description="Auxiliary Activity family 9 catalytic" evidence="17">
    <location>
        <begin position="21"/>
        <end position="153"/>
    </location>
</feature>
<name>A0AAE0IKC6_9PEZI</name>
<dbReference type="InterPro" id="IPR005103">
    <property type="entry name" value="AA9_LPMO"/>
</dbReference>
<dbReference type="GO" id="GO:0005576">
    <property type="term" value="C:extracellular region"/>
    <property type="evidence" value="ECO:0007669"/>
    <property type="project" value="UniProtKB-SubCell"/>
</dbReference>
<evidence type="ECO:0000256" key="15">
    <source>
        <dbReference type="ARBA" id="ARBA00047174"/>
    </source>
</evidence>
<evidence type="ECO:0000256" key="9">
    <source>
        <dbReference type="ARBA" id="ARBA00023033"/>
    </source>
</evidence>
<comment type="catalytic activity">
    <reaction evidence="14">
        <text>[(1-&gt;4)-beta-D-glucosyl]n+m + reduced acceptor + O2 = 4-dehydro-beta-D-glucosyl-[(1-&gt;4)-beta-D-glucosyl]n-1 + [(1-&gt;4)-beta-D-glucosyl]m + acceptor + H2O.</text>
        <dbReference type="EC" id="1.14.99.56"/>
    </reaction>
</comment>
<reference evidence="18" key="1">
    <citation type="journal article" date="2023" name="Mol. Phylogenet. Evol.">
        <title>Genome-scale phylogeny and comparative genomics of the fungal order Sordariales.</title>
        <authorList>
            <person name="Hensen N."/>
            <person name="Bonometti L."/>
            <person name="Westerberg I."/>
            <person name="Brannstrom I.O."/>
            <person name="Guillou S."/>
            <person name="Cros-Aarteil S."/>
            <person name="Calhoun S."/>
            <person name="Haridas S."/>
            <person name="Kuo A."/>
            <person name="Mondo S."/>
            <person name="Pangilinan J."/>
            <person name="Riley R."/>
            <person name="LaButti K."/>
            <person name="Andreopoulos B."/>
            <person name="Lipzen A."/>
            <person name="Chen C."/>
            <person name="Yan M."/>
            <person name="Daum C."/>
            <person name="Ng V."/>
            <person name="Clum A."/>
            <person name="Steindorff A."/>
            <person name="Ohm R.A."/>
            <person name="Martin F."/>
            <person name="Silar P."/>
            <person name="Natvig D.O."/>
            <person name="Lalanne C."/>
            <person name="Gautier V."/>
            <person name="Ament-Velasquez S.L."/>
            <person name="Kruys A."/>
            <person name="Hutchinson M.I."/>
            <person name="Powell A.J."/>
            <person name="Barry K."/>
            <person name="Miller A.N."/>
            <person name="Grigoriev I.V."/>
            <person name="Debuchy R."/>
            <person name="Gladieux P."/>
            <person name="Hiltunen Thoren M."/>
            <person name="Johannesson H."/>
        </authorList>
    </citation>
    <scope>NUCLEOTIDE SEQUENCE</scope>
    <source>
        <strain evidence="18">CBS 118394</strain>
    </source>
</reference>
<evidence type="ECO:0000313" key="19">
    <source>
        <dbReference type="Proteomes" id="UP001283341"/>
    </source>
</evidence>
<evidence type="ECO:0000256" key="14">
    <source>
        <dbReference type="ARBA" id="ARBA00045077"/>
    </source>
</evidence>
<evidence type="ECO:0000256" key="5">
    <source>
        <dbReference type="ARBA" id="ARBA00022729"/>
    </source>
</evidence>
<evidence type="ECO:0000256" key="13">
    <source>
        <dbReference type="ARBA" id="ARBA00044502"/>
    </source>
</evidence>
<comment type="subcellular location">
    <subcellularLocation>
        <location evidence="2">Secreted</location>
    </subcellularLocation>
</comment>
<comment type="similarity">
    <text evidence="13">Belongs to the polysaccharide monooxygenase AA9 family.</text>
</comment>
<dbReference type="Proteomes" id="UP001283341">
    <property type="component" value="Unassembled WGS sequence"/>
</dbReference>
<dbReference type="GO" id="GO:0016787">
    <property type="term" value="F:hydrolase activity"/>
    <property type="evidence" value="ECO:0007669"/>
    <property type="project" value="UniProtKB-KW"/>
</dbReference>
<gene>
    <name evidence="18" type="ORF">B0H66DRAFT_530764</name>
</gene>
<feature type="signal peptide" evidence="16">
    <location>
        <begin position="1"/>
        <end position="20"/>
    </location>
</feature>
<protein>
    <recommendedName>
        <fullName evidence="15">lytic cellulose monooxygenase (C4-dehydrogenating)</fullName>
        <ecNumber evidence="15">1.14.99.56</ecNumber>
    </recommendedName>
</protein>
<evidence type="ECO:0000256" key="11">
    <source>
        <dbReference type="ARBA" id="ARBA00023277"/>
    </source>
</evidence>
<keyword evidence="10" id="KW-1015">Disulfide bond</keyword>
<dbReference type="AlphaFoldDB" id="A0AAE0IKC6"/>
<keyword evidence="5 16" id="KW-0732">Signal</keyword>